<feature type="domain" description="NADP-dependent oxidoreductase" evidence="4">
    <location>
        <begin position="28"/>
        <end position="261"/>
    </location>
</feature>
<evidence type="ECO:0000313" key="5">
    <source>
        <dbReference type="EMBL" id="MBM6616501.1"/>
    </source>
</evidence>
<dbReference type="InterPro" id="IPR044500">
    <property type="entry name" value="AKR5G"/>
</dbReference>
<dbReference type="PANTHER" id="PTHR43827">
    <property type="entry name" value="2,5-DIKETO-D-GLUCONIC ACID REDUCTASE"/>
    <property type="match status" value="1"/>
</dbReference>
<dbReference type="PANTHER" id="PTHR43827:SF3">
    <property type="entry name" value="NADP-DEPENDENT OXIDOREDUCTASE DOMAIN-CONTAINING PROTEIN"/>
    <property type="match status" value="1"/>
</dbReference>
<dbReference type="InterPro" id="IPR036812">
    <property type="entry name" value="NAD(P)_OxRdtase_dom_sf"/>
</dbReference>
<keyword evidence="3" id="KW-0560">Oxidoreductase</keyword>
<reference evidence="5 6" key="1">
    <citation type="submission" date="2021-02" db="EMBL/GenBank/DDBJ databases">
        <title>Bacillus sp. RD4P76, an endophyte from a halophyte.</title>
        <authorList>
            <person name="Sun J.-Q."/>
        </authorList>
    </citation>
    <scope>NUCLEOTIDE SEQUENCE [LARGE SCALE GENOMIC DNA]</scope>
    <source>
        <strain evidence="5 6">RD4P76</strain>
    </source>
</reference>
<dbReference type="Pfam" id="PF00248">
    <property type="entry name" value="Aldo_ket_red"/>
    <property type="match status" value="1"/>
</dbReference>
<dbReference type="PIRSF" id="PIRSF000097">
    <property type="entry name" value="AKR"/>
    <property type="match status" value="1"/>
</dbReference>
<protein>
    <submittedName>
        <fullName evidence="5">Aldo/keto reductase</fullName>
    </submittedName>
</protein>
<dbReference type="InterPro" id="IPR018170">
    <property type="entry name" value="Aldo/ket_reductase_CS"/>
</dbReference>
<dbReference type="PRINTS" id="PR00069">
    <property type="entry name" value="ALDKETRDTASE"/>
</dbReference>
<dbReference type="SUPFAM" id="SSF51430">
    <property type="entry name" value="NAD(P)-linked oxidoreductase"/>
    <property type="match status" value="1"/>
</dbReference>
<evidence type="ECO:0000313" key="6">
    <source>
        <dbReference type="Proteomes" id="UP001518925"/>
    </source>
</evidence>
<evidence type="ECO:0000256" key="3">
    <source>
        <dbReference type="ARBA" id="ARBA00023002"/>
    </source>
</evidence>
<evidence type="ECO:0000256" key="1">
    <source>
        <dbReference type="ARBA" id="ARBA00007905"/>
    </source>
</evidence>
<gene>
    <name evidence="5" type="ORF">JR050_02240</name>
</gene>
<evidence type="ECO:0000259" key="4">
    <source>
        <dbReference type="Pfam" id="PF00248"/>
    </source>
</evidence>
<organism evidence="5 6">
    <name type="scientific">Bacillus suaedaesalsae</name>
    <dbReference type="NCBI Taxonomy" id="2810349"/>
    <lineage>
        <taxon>Bacteria</taxon>
        <taxon>Bacillati</taxon>
        <taxon>Bacillota</taxon>
        <taxon>Bacilli</taxon>
        <taxon>Bacillales</taxon>
        <taxon>Bacillaceae</taxon>
        <taxon>Bacillus</taxon>
    </lineage>
</organism>
<dbReference type="CDD" id="cd19157">
    <property type="entry name" value="AKR_AKR5G1-3"/>
    <property type="match status" value="1"/>
</dbReference>
<sequence length="275" mass="31342">MKSLTDTTTLHNGVKMPWFGLGVFKVQEGEEVVSSVKAAIKNGYRSIDTAAVYQNEEGVGQAIKEADVPREELFITTKVWNADQGYETTLQAFETSLSKLGLDYLDLYLIHWPVKGKYNDTWKALEKLYKDGKVRAIGVSNFQVHHLEDLLSHAEIKPMVNQVEYHPHLTQEELQAFCKKEGIQLEAWSPLKQGELLNEPTIVKIAKQHKKSPAQIILRWDLQNEVVTIPKSIKENRIIENASIFDFELSAMEMNEISSLNKNERIGPDPDNFNF</sequence>
<proteinExistence type="inferred from homology"/>
<comment type="similarity">
    <text evidence="1">Belongs to the aldo/keto reductase family.</text>
</comment>
<dbReference type="PROSITE" id="PS00798">
    <property type="entry name" value="ALDOKETO_REDUCTASE_1"/>
    <property type="match status" value="1"/>
</dbReference>
<comment type="caution">
    <text evidence="5">The sequence shown here is derived from an EMBL/GenBank/DDBJ whole genome shotgun (WGS) entry which is preliminary data.</text>
</comment>
<keyword evidence="6" id="KW-1185">Reference proteome</keyword>
<dbReference type="Proteomes" id="UP001518925">
    <property type="component" value="Unassembled WGS sequence"/>
</dbReference>
<dbReference type="PROSITE" id="PS00063">
    <property type="entry name" value="ALDOKETO_REDUCTASE_3"/>
    <property type="match status" value="1"/>
</dbReference>
<dbReference type="Gene3D" id="3.20.20.100">
    <property type="entry name" value="NADP-dependent oxidoreductase domain"/>
    <property type="match status" value="1"/>
</dbReference>
<evidence type="ECO:0000256" key="2">
    <source>
        <dbReference type="ARBA" id="ARBA00022857"/>
    </source>
</evidence>
<dbReference type="InterPro" id="IPR020471">
    <property type="entry name" value="AKR"/>
</dbReference>
<dbReference type="InterPro" id="IPR023210">
    <property type="entry name" value="NADP_OxRdtase_dom"/>
</dbReference>
<dbReference type="PROSITE" id="PS00062">
    <property type="entry name" value="ALDOKETO_REDUCTASE_2"/>
    <property type="match status" value="1"/>
</dbReference>
<dbReference type="EMBL" id="JAFELM010000013">
    <property type="protein sequence ID" value="MBM6616501.1"/>
    <property type="molecule type" value="Genomic_DNA"/>
</dbReference>
<keyword evidence="2" id="KW-0521">NADP</keyword>
<dbReference type="RefSeq" id="WP_204201891.1">
    <property type="nucleotide sequence ID" value="NZ_JAFELM010000013.1"/>
</dbReference>
<name>A0ABS2DDJ4_9BACI</name>
<accession>A0ABS2DDJ4</accession>